<protein>
    <recommendedName>
        <fullName evidence="4">NmrA-like domain-containing protein</fullName>
    </recommendedName>
</protein>
<dbReference type="Proteomes" id="UP001140513">
    <property type="component" value="Unassembled WGS sequence"/>
</dbReference>
<dbReference type="GeneID" id="80909600"/>
<comment type="similarity">
    <text evidence="1">Belongs to the NmrA-type oxidoreductase family. Isoflavone reductase subfamily.</text>
</comment>
<comment type="caution">
    <text evidence="5">The sequence shown here is derived from an EMBL/GenBank/DDBJ whole genome shotgun (WGS) entry which is preliminary data.</text>
</comment>
<dbReference type="InterPro" id="IPR036291">
    <property type="entry name" value="NAD(P)-bd_dom_sf"/>
</dbReference>
<evidence type="ECO:0000313" key="6">
    <source>
        <dbReference type="Proteomes" id="UP001140513"/>
    </source>
</evidence>
<dbReference type="Gene3D" id="3.40.50.720">
    <property type="entry name" value="NAD(P)-binding Rossmann-like Domain"/>
    <property type="match status" value="1"/>
</dbReference>
<reference evidence="5" key="1">
    <citation type="submission" date="2022-10" db="EMBL/GenBank/DDBJ databases">
        <title>Tapping the CABI collections for fungal endophytes: first genome assemblies for Collariella, Neodidymelliopsis, Ascochyta clinopodiicola, Didymella pomorum, Didymosphaeria variabile, Neocosmospora piperis and Neocucurbitaria cava.</title>
        <authorList>
            <person name="Hill R."/>
        </authorList>
    </citation>
    <scope>NUCLEOTIDE SEQUENCE</scope>
    <source>
        <strain evidence="5">IMI 356815</strain>
    </source>
</reference>
<name>A0A9W9CBV3_9PLEO</name>
<feature type="domain" description="NmrA-like" evidence="4">
    <location>
        <begin position="2"/>
        <end position="244"/>
    </location>
</feature>
<dbReference type="RefSeq" id="XP_056072109.1">
    <property type="nucleotide sequence ID" value="XM_056214842.1"/>
</dbReference>
<dbReference type="InterPro" id="IPR008030">
    <property type="entry name" value="NmrA-like"/>
</dbReference>
<keyword evidence="2" id="KW-0521">NADP</keyword>
<gene>
    <name evidence="5" type="ORF">N0V89_006070</name>
</gene>
<evidence type="ECO:0000256" key="3">
    <source>
        <dbReference type="ARBA" id="ARBA00023002"/>
    </source>
</evidence>
<organism evidence="5 6">
    <name type="scientific">Didymosphaeria variabile</name>
    <dbReference type="NCBI Taxonomy" id="1932322"/>
    <lineage>
        <taxon>Eukaryota</taxon>
        <taxon>Fungi</taxon>
        <taxon>Dikarya</taxon>
        <taxon>Ascomycota</taxon>
        <taxon>Pezizomycotina</taxon>
        <taxon>Dothideomycetes</taxon>
        <taxon>Pleosporomycetidae</taxon>
        <taxon>Pleosporales</taxon>
        <taxon>Massarineae</taxon>
        <taxon>Didymosphaeriaceae</taxon>
        <taxon>Didymosphaeria</taxon>
    </lineage>
</organism>
<evidence type="ECO:0000313" key="5">
    <source>
        <dbReference type="EMBL" id="KAJ4354335.1"/>
    </source>
</evidence>
<dbReference type="SUPFAM" id="SSF51735">
    <property type="entry name" value="NAD(P)-binding Rossmann-fold domains"/>
    <property type="match status" value="1"/>
</dbReference>
<sequence length="318" mass="35056">MSTTIAVAGGSSGLGRAIVDALKEDGRYEVLIFSRKENPEVEKDSGVRVLAADYSSVDALVTLLEANNVAVLITTANVMVDPTPEFNMIEAAARSRVTKRFIPNAWSALEFKDEPRFQNFPLAQGKLQAFAQLKKTDLEWTAIYPGLFMEYVTEGLPSTLTINTLIIDVKNNAAGIPNNGEGKITLTYSRDIAKYILKLLTLEKWEQAYFVVGDVKSWNEIVAAAEKGKGAKFSVTYDSVEKLKRGEVTELPGHARSYELFGGRENALPVVQGLFAQYGLWMDEGIFTYQSGAMLNDLFPEIKPLRLEEAWKIAGGKA</sequence>
<dbReference type="GO" id="GO:0016491">
    <property type="term" value="F:oxidoreductase activity"/>
    <property type="evidence" value="ECO:0007669"/>
    <property type="project" value="UniProtKB-KW"/>
</dbReference>
<evidence type="ECO:0000259" key="4">
    <source>
        <dbReference type="Pfam" id="PF05368"/>
    </source>
</evidence>
<dbReference type="PANTHER" id="PTHR47706:SF4">
    <property type="entry name" value="NMRA-LIKE DOMAIN-CONTAINING PROTEIN"/>
    <property type="match status" value="1"/>
</dbReference>
<dbReference type="Pfam" id="PF05368">
    <property type="entry name" value="NmrA"/>
    <property type="match status" value="1"/>
</dbReference>
<keyword evidence="3" id="KW-0560">Oxidoreductase</keyword>
<proteinExistence type="inferred from homology"/>
<dbReference type="InterPro" id="IPR051609">
    <property type="entry name" value="NmrA/Isoflavone_reductase-like"/>
</dbReference>
<evidence type="ECO:0000256" key="2">
    <source>
        <dbReference type="ARBA" id="ARBA00022857"/>
    </source>
</evidence>
<evidence type="ECO:0000256" key="1">
    <source>
        <dbReference type="ARBA" id="ARBA00005725"/>
    </source>
</evidence>
<accession>A0A9W9CBV3</accession>
<dbReference type="PANTHER" id="PTHR47706">
    <property type="entry name" value="NMRA-LIKE FAMILY PROTEIN"/>
    <property type="match status" value="1"/>
</dbReference>
<keyword evidence="6" id="KW-1185">Reference proteome</keyword>
<dbReference type="EMBL" id="JAPEUX010000004">
    <property type="protein sequence ID" value="KAJ4354335.1"/>
    <property type="molecule type" value="Genomic_DNA"/>
</dbReference>
<dbReference type="OrthoDB" id="10000533at2759"/>
<dbReference type="AlphaFoldDB" id="A0A9W9CBV3"/>